<dbReference type="PROSITE" id="PS00584">
    <property type="entry name" value="PFKB_KINASES_2"/>
    <property type="match status" value="1"/>
</dbReference>
<evidence type="ECO:0000313" key="9">
    <source>
        <dbReference type="EMBL" id="KSZ59554.1"/>
    </source>
</evidence>
<dbReference type="InterPro" id="IPR017583">
    <property type="entry name" value="Tagatose/fructose_Pkinase"/>
</dbReference>
<feature type="region of interest" description="Disordered" evidence="7">
    <location>
        <begin position="80"/>
        <end position="107"/>
    </location>
</feature>
<evidence type="ECO:0000259" key="8">
    <source>
        <dbReference type="Pfam" id="PF00294"/>
    </source>
</evidence>
<dbReference type="PIRSF" id="PIRSF000535">
    <property type="entry name" value="1PFK/6PFK/LacC"/>
    <property type="match status" value="1"/>
</dbReference>
<evidence type="ECO:0000256" key="2">
    <source>
        <dbReference type="ARBA" id="ARBA00022679"/>
    </source>
</evidence>
<dbReference type="GO" id="GO:0008443">
    <property type="term" value="F:phosphofructokinase activity"/>
    <property type="evidence" value="ECO:0007669"/>
    <property type="project" value="TreeGrafter"/>
</dbReference>
<dbReference type="Pfam" id="PF00294">
    <property type="entry name" value="PfkB"/>
    <property type="match status" value="1"/>
</dbReference>
<dbReference type="PATRIC" id="fig|1441730.3.peg.1052"/>
<evidence type="ECO:0000256" key="3">
    <source>
        <dbReference type="ARBA" id="ARBA00022741"/>
    </source>
</evidence>
<dbReference type="InterPro" id="IPR011611">
    <property type="entry name" value="PfkB_dom"/>
</dbReference>
<evidence type="ECO:0000256" key="7">
    <source>
        <dbReference type="SAM" id="MobiDB-lite"/>
    </source>
</evidence>
<dbReference type="PANTHER" id="PTHR46566:SF5">
    <property type="entry name" value="1-PHOSPHOFRUCTOKINASE"/>
    <property type="match status" value="1"/>
</dbReference>
<comment type="caution">
    <text evidence="9">The sequence shown here is derived from an EMBL/GenBank/DDBJ whole genome shotgun (WGS) entry which is preliminary data.</text>
</comment>
<name>A0A0V9UNI1_9NOCA</name>
<dbReference type="NCBIfam" id="TIGR03168">
    <property type="entry name" value="1-PFK"/>
    <property type="match status" value="1"/>
</dbReference>
<dbReference type="GO" id="GO:0005829">
    <property type="term" value="C:cytosol"/>
    <property type="evidence" value="ECO:0007669"/>
    <property type="project" value="TreeGrafter"/>
</dbReference>
<dbReference type="EMBL" id="AZXY01000002">
    <property type="protein sequence ID" value="KSZ59554.1"/>
    <property type="molecule type" value="Genomic_DNA"/>
</dbReference>
<feature type="region of interest" description="Disordered" evidence="7">
    <location>
        <begin position="301"/>
        <end position="329"/>
    </location>
</feature>
<keyword evidence="2 6" id="KW-0808">Transferase</keyword>
<dbReference type="GO" id="GO:0005524">
    <property type="term" value="F:ATP binding"/>
    <property type="evidence" value="ECO:0007669"/>
    <property type="project" value="UniProtKB-KW"/>
</dbReference>
<gene>
    <name evidence="9" type="ORF">Z045_05040</name>
</gene>
<dbReference type="InterPro" id="IPR002173">
    <property type="entry name" value="Carboh/pur_kinase_PfkB_CS"/>
</dbReference>
<keyword evidence="3" id="KW-0547">Nucleotide-binding</keyword>
<dbReference type="CDD" id="cd01164">
    <property type="entry name" value="FruK_PfkB_like"/>
    <property type="match status" value="1"/>
</dbReference>
<dbReference type="PANTHER" id="PTHR46566">
    <property type="entry name" value="1-PHOSPHOFRUCTOKINASE-RELATED"/>
    <property type="match status" value="1"/>
</dbReference>
<evidence type="ECO:0000256" key="4">
    <source>
        <dbReference type="ARBA" id="ARBA00022777"/>
    </source>
</evidence>
<protein>
    <submittedName>
        <fullName evidence="9">1-phosphofructokinase</fullName>
    </submittedName>
</protein>
<dbReference type="RefSeq" id="WP_060650928.1">
    <property type="nucleotide sequence ID" value="NZ_AZXY01000002.1"/>
</dbReference>
<evidence type="ECO:0000313" key="10">
    <source>
        <dbReference type="Proteomes" id="UP000053060"/>
    </source>
</evidence>
<comment type="similarity">
    <text evidence="1">Belongs to the carbohydrate kinase PfkB family.</text>
</comment>
<dbReference type="InterPro" id="IPR029056">
    <property type="entry name" value="Ribokinase-like"/>
</dbReference>
<dbReference type="SUPFAM" id="SSF53613">
    <property type="entry name" value="Ribokinase-like"/>
    <property type="match status" value="1"/>
</dbReference>
<reference evidence="10" key="1">
    <citation type="submission" date="2015-01" db="EMBL/GenBank/DDBJ databases">
        <title>Draft genome sequence of Rhodococcus pyridinivorans strain KG-16, a hydrocarbon-degrading bacterium.</title>
        <authorList>
            <person name="Aggarwal R.K."/>
            <person name="Dawar C."/>
        </authorList>
    </citation>
    <scope>NUCLEOTIDE SEQUENCE [LARGE SCALE GENOMIC DNA]</scope>
    <source>
        <strain evidence="10">KG-16</strain>
    </source>
</reference>
<dbReference type="AlphaFoldDB" id="A0A0V9UNI1"/>
<proteinExistence type="inferred from homology"/>
<evidence type="ECO:0000256" key="5">
    <source>
        <dbReference type="ARBA" id="ARBA00022840"/>
    </source>
</evidence>
<accession>A0A0V9UNI1</accession>
<reference evidence="9 10" key="2">
    <citation type="journal article" date="2016" name="Genome Announc.">
        <title>Draft Genome Sequence of a Versatile Hydrocarbon-Degrading Bacterium, Rhodococcus pyridinivorans Strain KG-16, Collected from Oil Fields in India.</title>
        <authorList>
            <person name="Aggarwal R.K."/>
            <person name="Dawar C."/>
            <person name="Phanindranath R."/>
            <person name="Mutnuri L."/>
            <person name="Dayal A.M."/>
        </authorList>
    </citation>
    <scope>NUCLEOTIDE SEQUENCE [LARGE SCALE GENOMIC DNA]</scope>
    <source>
        <strain evidence="9 10">KG-16</strain>
    </source>
</reference>
<dbReference type="Gene3D" id="3.40.1190.20">
    <property type="match status" value="1"/>
</dbReference>
<sequence>MIVTLTANPSLDRTVGLTGPLERGRVHRTELSTVDPGGKGINVARVLHAATTEVVAVLPANAGDPLLAALNEQGIAHRAVPTSGPTRNNITVAEPDGTTTKLNEPGTPCTGRTLGELHAVLLECAQGAAWTVLSGSLPPGVPESWYADLVGALRGLGCRIAVDTSERPLLALAERFPAAAPDVIKPNSDELAQLTGVDAHELESGAAAGDVGAVVDAGRVLVERGVGAVLATLGGAGAVLVTATGAWRATTDDVTVRSTVGAGDSSLAGYLLAEQAGHTPDECLRLAVAYGTAAVTLPGTALPTPDSVDPSRVHVTDVHRRPRPLPSHS</sequence>
<dbReference type="Proteomes" id="UP000053060">
    <property type="component" value="Unassembled WGS sequence"/>
</dbReference>
<feature type="domain" description="Carbohydrate kinase PfkB" evidence="8">
    <location>
        <begin position="24"/>
        <end position="305"/>
    </location>
</feature>
<keyword evidence="5" id="KW-0067">ATP-binding</keyword>
<keyword evidence="4 9" id="KW-0418">Kinase</keyword>
<feature type="compositionally biased region" description="Polar residues" evidence="7">
    <location>
        <begin position="83"/>
        <end position="102"/>
    </location>
</feature>
<evidence type="ECO:0000256" key="1">
    <source>
        <dbReference type="ARBA" id="ARBA00010688"/>
    </source>
</evidence>
<organism evidence="9 10">
    <name type="scientific">Rhodococcus pyridinivorans KG-16</name>
    <dbReference type="NCBI Taxonomy" id="1441730"/>
    <lineage>
        <taxon>Bacteria</taxon>
        <taxon>Bacillati</taxon>
        <taxon>Actinomycetota</taxon>
        <taxon>Actinomycetes</taxon>
        <taxon>Mycobacteriales</taxon>
        <taxon>Nocardiaceae</taxon>
        <taxon>Rhodococcus</taxon>
    </lineage>
</organism>
<evidence type="ECO:0000256" key="6">
    <source>
        <dbReference type="PIRNR" id="PIRNR000535"/>
    </source>
</evidence>
<feature type="compositionally biased region" description="Basic and acidic residues" evidence="7">
    <location>
        <begin position="309"/>
        <end position="319"/>
    </location>
</feature>